<dbReference type="Proteomes" id="UP001165740">
    <property type="component" value="Chromosome 10"/>
</dbReference>
<sequence>MCSRASLMTLSVYTEINKMTLSLCLFGMLLTLVQSLTNMFHPTNNIWSNNAKGQIYFNESDYKPTCGWKLIMTSAFPLSTVTVYGGVVDMIDNFTFFVTNDDYHEEPVDSILAVLFQGQFGLSYPAILVNMYCVCNATSLASCQGVQFETIPRINQTMTSSNSAQLITISGFYAKFLSAVSCSKKLDEVTNSCYTGSQSYVLTPVKYFVDCCALCCKSPQCFGLNFNSQTSRCDVIFSPVQSTQLEPTSGCQFWNVTL</sequence>
<gene>
    <name evidence="2" type="primary">LOC106065508</name>
</gene>
<accession>A0A9W3BIF3</accession>
<name>A0A9W3BIF3_BIOGL</name>
<proteinExistence type="predicted"/>
<reference evidence="2" key="1">
    <citation type="submission" date="2025-08" db="UniProtKB">
        <authorList>
            <consortium name="RefSeq"/>
        </authorList>
    </citation>
    <scope>IDENTIFICATION</scope>
</reference>
<keyword evidence="1" id="KW-1185">Reference proteome</keyword>
<dbReference type="GeneID" id="106065508"/>
<dbReference type="OMA" id="RETSCYS"/>
<protein>
    <submittedName>
        <fullName evidence="2">Uncharacterized protein LOC106065508</fullName>
    </submittedName>
</protein>
<evidence type="ECO:0000313" key="2">
    <source>
        <dbReference type="RefSeq" id="XP_055899275.1"/>
    </source>
</evidence>
<evidence type="ECO:0000313" key="1">
    <source>
        <dbReference type="Proteomes" id="UP001165740"/>
    </source>
</evidence>
<dbReference type="OrthoDB" id="6160849at2759"/>
<organism evidence="1 2">
    <name type="scientific">Biomphalaria glabrata</name>
    <name type="common">Bloodfluke planorb</name>
    <name type="synonym">Freshwater snail</name>
    <dbReference type="NCBI Taxonomy" id="6526"/>
    <lineage>
        <taxon>Eukaryota</taxon>
        <taxon>Metazoa</taxon>
        <taxon>Spiralia</taxon>
        <taxon>Lophotrochozoa</taxon>
        <taxon>Mollusca</taxon>
        <taxon>Gastropoda</taxon>
        <taxon>Heterobranchia</taxon>
        <taxon>Euthyneura</taxon>
        <taxon>Panpulmonata</taxon>
        <taxon>Hygrophila</taxon>
        <taxon>Lymnaeoidea</taxon>
        <taxon>Planorbidae</taxon>
        <taxon>Biomphalaria</taxon>
    </lineage>
</organism>
<dbReference type="AlphaFoldDB" id="A0A9W3BIF3"/>
<dbReference type="RefSeq" id="XP_055899275.1">
    <property type="nucleotide sequence ID" value="XM_056043300.1"/>
</dbReference>